<evidence type="ECO:0000256" key="1">
    <source>
        <dbReference type="SAM" id="Phobius"/>
    </source>
</evidence>
<evidence type="ECO:0000313" key="5">
    <source>
        <dbReference type="Proteomes" id="UP000322181"/>
    </source>
</evidence>
<evidence type="ECO:0000259" key="3">
    <source>
        <dbReference type="Pfam" id="PF12486"/>
    </source>
</evidence>
<dbReference type="PANTHER" id="PTHR37024:SF5">
    <property type="entry name" value="IMPA N-TERMINAL DOMAIN-CONTAINING PROTEIN"/>
    <property type="match status" value="1"/>
</dbReference>
<feature type="domain" description="ImpA N-terminal" evidence="2">
    <location>
        <begin position="9"/>
        <end position="109"/>
    </location>
</feature>
<dbReference type="Pfam" id="PF06812">
    <property type="entry name" value="ImpA_N"/>
    <property type="match status" value="1"/>
</dbReference>
<sequence>MDGIIIRTGQSPLDMPEFLAIRDEINKLNHPSQPEVSWSLIESLALSLFKHNGVDLQTAVYYTLARLQRNGLTGFTEGAELIAMMVVHDWDSLWPPQENHRIDIMNWFNTKAMTAIRKLSFSRNDLRLIYRAERALQLITDKLTQVPSSKEPKTGNLQHFFHNLAQKTETPVATDKQGLPSVTLAPLVYITGDNNDQPAPSLRPPAHSQESIRIVHVQADPPQPAPPVRKISGLTGFLSGAGLGVIAVIALFFTVYKPVKEELSAFIRQPGSAVIQWFAHPQLATYGQFLSDAEKQSPLAQLNLADRMTEIARRYWPNSPDQAYATRRWQNVLQTRIADIAGTDSWYVTSGRLQALADKIVTQEKNRGSFTLSYLKTEIYNIQQNHNKIRPAEDYLRELSADIHSGKPISPAQLHRIDLQLNGLLALYADLQKQAENAGLKPGTEKQE</sequence>
<evidence type="ECO:0000313" key="4">
    <source>
        <dbReference type="EMBL" id="KAA8716731.1"/>
    </source>
</evidence>
<keyword evidence="1" id="KW-0472">Membrane</keyword>
<accession>A0A5M9R822</accession>
<evidence type="ECO:0000259" key="2">
    <source>
        <dbReference type="Pfam" id="PF06812"/>
    </source>
</evidence>
<comment type="caution">
    <text evidence="4">The sequence shown here is derived from an EMBL/GenBank/DDBJ whole genome shotgun (WGS) entry which is preliminary data.</text>
</comment>
<dbReference type="Proteomes" id="UP000322181">
    <property type="component" value="Unassembled WGS sequence"/>
</dbReference>
<name>A0A5M9R822_9GAMM</name>
<organism evidence="4 5">
    <name type="scientific">Morganella psychrotolerans</name>
    <dbReference type="NCBI Taxonomy" id="368603"/>
    <lineage>
        <taxon>Bacteria</taxon>
        <taxon>Pseudomonadati</taxon>
        <taxon>Pseudomonadota</taxon>
        <taxon>Gammaproteobacteria</taxon>
        <taxon>Enterobacterales</taxon>
        <taxon>Morganellaceae</taxon>
        <taxon>Morganella</taxon>
    </lineage>
</organism>
<feature type="domain" description="ImpA C-terminal" evidence="3">
    <location>
        <begin position="286"/>
        <end position="432"/>
    </location>
</feature>
<proteinExistence type="predicted"/>
<dbReference type="InterPro" id="IPR010657">
    <property type="entry name" value="ImpA_N"/>
</dbReference>
<dbReference type="RefSeq" id="WP_067363696.1">
    <property type="nucleotide sequence ID" value="NZ_BAAAFS010000001.1"/>
</dbReference>
<gene>
    <name evidence="4" type="ORF">F4V73_02310</name>
</gene>
<keyword evidence="1" id="KW-0812">Transmembrane</keyword>
<dbReference type="OrthoDB" id="5579595at2"/>
<reference evidence="4 5" key="1">
    <citation type="submission" date="2019-09" db="EMBL/GenBank/DDBJ databases">
        <title>Draft genome sequence of various Type strains from the CCUG.</title>
        <authorList>
            <person name="Pineiro-Iglesias B."/>
            <person name="Tunovic T."/>
            <person name="Unosson C."/>
            <person name="Inganas E."/>
            <person name="Ohlen M."/>
            <person name="Cardew S."/>
            <person name="Jensie-Markopoulos S."/>
            <person name="Salva-Serra F."/>
            <person name="Jaen-Luchoro D."/>
            <person name="Karlsson R."/>
            <person name="Svensson-Stadler L."/>
            <person name="Chun J."/>
            <person name="Moore E."/>
        </authorList>
    </citation>
    <scope>NUCLEOTIDE SEQUENCE [LARGE SCALE GENOMIC DNA]</scope>
    <source>
        <strain evidence="4 5">CCUG 53682T</strain>
    </source>
</reference>
<evidence type="ECO:0008006" key="6">
    <source>
        <dbReference type="Google" id="ProtNLM"/>
    </source>
</evidence>
<dbReference type="InterPro" id="IPR021069">
    <property type="entry name" value="ImpA_C"/>
</dbReference>
<dbReference type="Pfam" id="PF12486">
    <property type="entry name" value="VasL"/>
    <property type="match status" value="1"/>
</dbReference>
<dbReference type="PANTHER" id="PTHR37024">
    <property type="entry name" value="TYPE VI SECRETION SYSTEM DUF2094 AND IMPA-RELATED DOMAIN PROTEIN"/>
    <property type="match status" value="1"/>
</dbReference>
<feature type="transmembrane region" description="Helical" evidence="1">
    <location>
        <begin position="234"/>
        <end position="256"/>
    </location>
</feature>
<protein>
    <recommendedName>
        <fullName evidence="6">ImpA domain-containing protein</fullName>
    </recommendedName>
</protein>
<dbReference type="AlphaFoldDB" id="A0A5M9R822"/>
<keyword evidence="1" id="KW-1133">Transmembrane helix</keyword>
<dbReference type="EMBL" id="VXKB01000001">
    <property type="protein sequence ID" value="KAA8716731.1"/>
    <property type="molecule type" value="Genomic_DNA"/>
</dbReference>